<evidence type="ECO:0000313" key="3">
    <source>
        <dbReference type="Proteomes" id="UP000027180"/>
    </source>
</evidence>
<dbReference type="Gene3D" id="2.60.40.1880">
    <property type="entry name" value="Invasion associated locus B (IalB) protein"/>
    <property type="match status" value="1"/>
</dbReference>
<name>A0A060HTD5_RHIET</name>
<protein>
    <submittedName>
        <fullName evidence="2">Invasion associated locus B family protein</fullName>
    </submittedName>
</protein>
<feature type="compositionally biased region" description="Polar residues" evidence="1">
    <location>
        <begin position="115"/>
        <end position="128"/>
    </location>
</feature>
<dbReference type="InterPro" id="IPR010642">
    <property type="entry name" value="Invasion_prot_B"/>
</dbReference>
<organism evidence="2 3">
    <name type="scientific">Rhizobium etli bv. mimosae str. IE4771</name>
    <dbReference type="NCBI Taxonomy" id="1432050"/>
    <lineage>
        <taxon>Bacteria</taxon>
        <taxon>Pseudomonadati</taxon>
        <taxon>Pseudomonadota</taxon>
        <taxon>Alphaproteobacteria</taxon>
        <taxon>Hyphomicrobiales</taxon>
        <taxon>Rhizobiaceae</taxon>
        <taxon>Rhizobium/Agrobacterium group</taxon>
        <taxon>Rhizobium</taxon>
    </lineage>
</organism>
<sequence length="264" mass="27658">MKKRLSGQSGRRTFLPKGPISAAVPRFSRGGAFHFRWAASTIAAMIRYPEVFMGFRSLAQSLVVTVSIAAAAATPVFAQQPAPSPATPTAPAPAAPAPAPQQPNAASPKVEPVTPGQTQPQAPGTVKSNHGAWSVVCDKPAGASAEQCALMQNVIAEDRPEVGLSVVVLKTADRKSKILRVLAPLGVLLPNGLGLNVDGKDIGRAYFVRCFADGCYAEVVLEDELLKTFRSGAQATFIVFQTPEEGIGIPVDLKGFAEGFDALP</sequence>
<dbReference type="KEGG" id="rei:IE4771_CH01000"/>
<dbReference type="EMBL" id="CP006986">
    <property type="protein sequence ID" value="AIC26153.1"/>
    <property type="molecule type" value="Genomic_DNA"/>
</dbReference>
<proteinExistence type="predicted"/>
<gene>
    <name evidence="2" type="ORF">IE4771_CH01000</name>
</gene>
<feature type="compositionally biased region" description="Pro residues" evidence="1">
    <location>
        <begin position="82"/>
        <end position="101"/>
    </location>
</feature>
<reference evidence="2 3" key="1">
    <citation type="submission" date="2013-12" db="EMBL/GenBank/DDBJ databases">
        <title>Complete genome sequence of Rhizobium etli bv. mimosae IE4771.</title>
        <authorList>
            <person name="Bustos P."/>
            <person name="Santamaria R.I."/>
            <person name="Lozano L."/>
            <person name="Ormeno-Orrillo E."/>
            <person name="Rogel M.A."/>
            <person name="Romero D."/>
            <person name="Cevallos M.A."/>
            <person name="Martinez-Romero E."/>
            <person name="Gonzalez V."/>
        </authorList>
    </citation>
    <scope>NUCLEOTIDE SEQUENCE [LARGE SCALE GENOMIC DNA]</scope>
    <source>
        <strain evidence="2 3">IE4771</strain>
    </source>
</reference>
<dbReference type="InterPro" id="IPR038696">
    <property type="entry name" value="IalB_sf"/>
</dbReference>
<dbReference type="Pfam" id="PF06776">
    <property type="entry name" value="IalB"/>
    <property type="match status" value="1"/>
</dbReference>
<accession>A0A060HTD5</accession>
<dbReference type="HOGENOM" id="CLU_110233_0_0_5"/>
<dbReference type="AlphaFoldDB" id="A0A060HTD5"/>
<feature type="region of interest" description="Disordered" evidence="1">
    <location>
        <begin position="79"/>
        <end position="129"/>
    </location>
</feature>
<evidence type="ECO:0000313" key="2">
    <source>
        <dbReference type="EMBL" id="AIC26153.1"/>
    </source>
</evidence>
<dbReference type="Proteomes" id="UP000027180">
    <property type="component" value="Chromosome"/>
</dbReference>
<evidence type="ECO:0000256" key="1">
    <source>
        <dbReference type="SAM" id="MobiDB-lite"/>
    </source>
</evidence>